<keyword evidence="3" id="KW-1185">Reference proteome</keyword>
<dbReference type="Proteomes" id="UP000595437">
    <property type="component" value="Chromosome 17"/>
</dbReference>
<feature type="region of interest" description="Disordered" evidence="1">
    <location>
        <begin position="1"/>
        <end position="61"/>
    </location>
</feature>
<reference evidence="3" key="1">
    <citation type="submission" date="2021-01" db="EMBL/GenBank/DDBJ databases">
        <title>Caligus Genome Assembly.</title>
        <authorList>
            <person name="Gallardo-Escarate C."/>
        </authorList>
    </citation>
    <scope>NUCLEOTIDE SEQUENCE [LARGE SCALE GENOMIC DNA]</scope>
</reference>
<evidence type="ECO:0000256" key="1">
    <source>
        <dbReference type="SAM" id="MobiDB-lite"/>
    </source>
</evidence>
<sequence>EFREKKCKKAYATQPERGSSPEDDDDPGLGSSETDESLESEWREEDEERKEERDSGSEDTISLQCIKDSLIMHRYAAARGQREKELEICEVRPHKYVAKTLLIFFLV</sequence>
<feature type="compositionally biased region" description="Acidic residues" evidence="1">
    <location>
        <begin position="21"/>
        <end position="49"/>
    </location>
</feature>
<proteinExistence type="predicted"/>
<accession>A0A7T8JU94</accession>
<protein>
    <submittedName>
        <fullName evidence="2">Uncharacterized protein</fullName>
    </submittedName>
</protein>
<dbReference type="AlphaFoldDB" id="A0A7T8JU94"/>
<dbReference type="EMBL" id="CP045906">
    <property type="protein sequence ID" value="QQP34809.1"/>
    <property type="molecule type" value="Genomic_DNA"/>
</dbReference>
<organism evidence="2 3">
    <name type="scientific">Caligus rogercresseyi</name>
    <name type="common">Sea louse</name>
    <dbReference type="NCBI Taxonomy" id="217165"/>
    <lineage>
        <taxon>Eukaryota</taxon>
        <taxon>Metazoa</taxon>
        <taxon>Ecdysozoa</taxon>
        <taxon>Arthropoda</taxon>
        <taxon>Crustacea</taxon>
        <taxon>Multicrustacea</taxon>
        <taxon>Hexanauplia</taxon>
        <taxon>Copepoda</taxon>
        <taxon>Siphonostomatoida</taxon>
        <taxon>Caligidae</taxon>
        <taxon>Caligus</taxon>
    </lineage>
</organism>
<evidence type="ECO:0000313" key="2">
    <source>
        <dbReference type="EMBL" id="QQP34809.1"/>
    </source>
</evidence>
<evidence type="ECO:0000313" key="3">
    <source>
        <dbReference type="Proteomes" id="UP000595437"/>
    </source>
</evidence>
<gene>
    <name evidence="2" type="ORF">FKW44_022827</name>
</gene>
<feature type="non-terminal residue" evidence="2">
    <location>
        <position position="107"/>
    </location>
</feature>
<dbReference type="OrthoDB" id="10661355at2759"/>
<name>A0A7T8JU94_CALRO</name>